<protein>
    <submittedName>
        <fullName evidence="2">Uncharacterized protein</fullName>
    </submittedName>
</protein>
<keyword evidence="1" id="KW-1133">Transmembrane helix</keyword>
<keyword evidence="1" id="KW-0812">Transmembrane</keyword>
<dbReference type="AlphaFoldDB" id="A0A563EMR9"/>
<accession>A0A563EMR9</accession>
<name>A0A563EMR9_9PSEU</name>
<gene>
    <name evidence="2" type="ORF">FKR81_29990</name>
</gene>
<evidence type="ECO:0000256" key="1">
    <source>
        <dbReference type="SAM" id="Phobius"/>
    </source>
</evidence>
<dbReference type="RefSeq" id="WP_146356942.1">
    <property type="nucleotide sequence ID" value="NZ_VOBR01000023.1"/>
</dbReference>
<evidence type="ECO:0000313" key="3">
    <source>
        <dbReference type="Proteomes" id="UP000316639"/>
    </source>
</evidence>
<dbReference type="EMBL" id="VOBR01000023">
    <property type="protein sequence ID" value="TWP47914.1"/>
    <property type="molecule type" value="Genomic_DNA"/>
</dbReference>
<sequence>MSINWMALLTVFAATLITSLGVVVLFVLGIRALSAGSKPAAVASFGACSAVVLYGLYLIVGG</sequence>
<organism evidence="2 3">
    <name type="scientific">Lentzea tibetensis</name>
    <dbReference type="NCBI Taxonomy" id="2591470"/>
    <lineage>
        <taxon>Bacteria</taxon>
        <taxon>Bacillati</taxon>
        <taxon>Actinomycetota</taxon>
        <taxon>Actinomycetes</taxon>
        <taxon>Pseudonocardiales</taxon>
        <taxon>Pseudonocardiaceae</taxon>
        <taxon>Lentzea</taxon>
    </lineage>
</organism>
<feature type="transmembrane region" description="Helical" evidence="1">
    <location>
        <begin position="40"/>
        <end position="60"/>
    </location>
</feature>
<keyword evidence="3" id="KW-1185">Reference proteome</keyword>
<comment type="caution">
    <text evidence="2">The sequence shown here is derived from an EMBL/GenBank/DDBJ whole genome shotgun (WGS) entry which is preliminary data.</text>
</comment>
<feature type="transmembrane region" description="Helical" evidence="1">
    <location>
        <begin position="6"/>
        <end position="28"/>
    </location>
</feature>
<dbReference type="OrthoDB" id="3699447at2"/>
<keyword evidence="1" id="KW-0472">Membrane</keyword>
<reference evidence="2 3" key="1">
    <citation type="submission" date="2019-07" db="EMBL/GenBank/DDBJ databases">
        <title>Lentzea xizangensis sp. nov., isolated from Qinghai-Tibetan Plateau Soils.</title>
        <authorList>
            <person name="Huang J."/>
        </authorList>
    </citation>
    <scope>NUCLEOTIDE SEQUENCE [LARGE SCALE GENOMIC DNA]</scope>
    <source>
        <strain evidence="2 3">FXJ1.1311</strain>
    </source>
</reference>
<dbReference type="Proteomes" id="UP000316639">
    <property type="component" value="Unassembled WGS sequence"/>
</dbReference>
<proteinExistence type="predicted"/>
<evidence type="ECO:0000313" key="2">
    <source>
        <dbReference type="EMBL" id="TWP47914.1"/>
    </source>
</evidence>